<accession>U4K7H7</accession>
<dbReference type="SUPFAM" id="SSF56801">
    <property type="entry name" value="Acetyl-CoA synthetase-like"/>
    <property type="match status" value="1"/>
</dbReference>
<dbReference type="PATRIC" id="fig|1260221.3.peg.2436"/>
<feature type="transmembrane region" description="Helical" evidence="1">
    <location>
        <begin position="60"/>
        <end position="79"/>
    </location>
</feature>
<keyword evidence="1" id="KW-1133">Transmembrane helix</keyword>
<name>U4K7H7_9VIBR</name>
<dbReference type="InterPro" id="IPR020845">
    <property type="entry name" value="AMP-binding_CS"/>
</dbReference>
<sequence>MKFMREQIYQTVKASANQSALWVANQHYSYQELTGRASRIGEACVSLGTEKVAILAHRSFYAYASVLGCYLAGLAWVPMNNKKSPAQLAEIMQDTATQVLVCDANHQRLLKLMLEEAEQSWTILFDSNIDLDEWEQTFPAHSFQVLDEPLASTEVLRPVQDDSLAYIMHTSGSTGKPKRIPISYHNLSCYLENIRDAFPLEASDRVAQFSDLSFDLSIHDMFSAWMHGACLYCVPEILKTNPVQFIRHHEITTWLSVPSVIDLSMQRDALEPGSIPSLKLSIFCGQALATDLAHKWQQATGQKVVNIYGPTECTVTVTTHTYSPERDNDQVSVPVGNAFRKDTLAIANEAGTPVLIESLKGETQGELYIRGVQLAGEYWNDDENTQRAYFSDDTGTLWYKTGDLVKWDTNVLHHLGRNDHQVKIAGHRVELGEIETVARKITGLASVAAVPWPLSKAGYANGVVVFFQSENTLNHPEIIRAFAQQLPRAVSPKQIFTLEKLPRNINGKTDVNALYQKLQELAS</sequence>
<organism evidence="3 4">
    <name type="scientific">Vibrio nigripulchritudo</name>
    <dbReference type="NCBI Taxonomy" id="28173"/>
    <lineage>
        <taxon>Bacteria</taxon>
        <taxon>Pseudomonadati</taxon>
        <taxon>Pseudomonadota</taxon>
        <taxon>Gammaproteobacteria</taxon>
        <taxon>Vibrionales</taxon>
        <taxon>Vibrionaceae</taxon>
        <taxon>Vibrio</taxon>
    </lineage>
</organism>
<evidence type="ECO:0000313" key="3">
    <source>
        <dbReference type="EMBL" id="CCO58614.1"/>
    </source>
</evidence>
<keyword evidence="1" id="KW-0812">Transmembrane</keyword>
<dbReference type="Gene3D" id="3.30.300.30">
    <property type="match status" value="1"/>
</dbReference>
<evidence type="ECO:0000259" key="2">
    <source>
        <dbReference type="Pfam" id="PF00501"/>
    </source>
</evidence>
<dbReference type="AlphaFoldDB" id="U4K7H7"/>
<evidence type="ECO:0000313" key="4">
    <source>
        <dbReference type="Proteomes" id="UP000016895"/>
    </source>
</evidence>
<protein>
    <submittedName>
        <fullName evidence="3">Putative Acetyl-CoA synthetase-like</fullName>
    </submittedName>
</protein>
<feature type="domain" description="AMP-dependent synthetase/ligase" evidence="2">
    <location>
        <begin position="12"/>
        <end position="379"/>
    </location>
</feature>
<dbReference type="PANTHER" id="PTHR45398">
    <property type="match status" value="1"/>
</dbReference>
<dbReference type="InterPro" id="IPR045851">
    <property type="entry name" value="AMP-bd_C_sf"/>
</dbReference>
<reference evidence="3 4" key="1">
    <citation type="journal article" date="2013" name="ISME J.">
        <title>Comparative genomics of pathogenic lineages of Vibrio nigripulchritudo identifies virulence-associated traits.</title>
        <authorList>
            <person name="Goudenege D."/>
            <person name="Labreuche Y."/>
            <person name="Krin E."/>
            <person name="Ansquer D."/>
            <person name="Mangenot S."/>
            <person name="Calteau A."/>
            <person name="Medigue C."/>
            <person name="Mazel D."/>
            <person name="Polz M.F."/>
            <person name="Le Roux F."/>
        </authorList>
    </citation>
    <scope>NUCLEOTIDE SEQUENCE [LARGE SCALE GENOMIC DNA]</scope>
    <source>
        <strain evidence="4">SnF1</strain>
    </source>
</reference>
<dbReference type="InterPro" id="IPR042099">
    <property type="entry name" value="ANL_N_sf"/>
</dbReference>
<dbReference type="KEGG" id="vni:VIBNI_A2556"/>
<dbReference type="STRING" id="28173.VIBNI_A2556"/>
<dbReference type="InterPro" id="IPR000873">
    <property type="entry name" value="AMP-dep_synth/lig_dom"/>
</dbReference>
<dbReference type="Pfam" id="PF00501">
    <property type="entry name" value="AMP-binding"/>
    <property type="match status" value="1"/>
</dbReference>
<gene>
    <name evidence="3" type="ORF">VIBNI_A2556</name>
</gene>
<keyword evidence="1" id="KW-0472">Membrane</keyword>
<evidence type="ECO:0000256" key="1">
    <source>
        <dbReference type="SAM" id="Phobius"/>
    </source>
</evidence>
<dbReference type="Gene3D" id="3.40.50.12780">
    <property type="entry name" value="N-terminal domain of ligase-like"/>
    <property type="match status" value="1"/>
</dbReference>
<dbReference type="PROSITE" id="PS00455">
    <property type="entry name" value="AMP_BINDING"/>
    <property type="match status" value="1"/>
</dbReference>
<proteinExistence type="predicted"/>
<dbReference type="PANTHER" id="PTHR45398:SF1">
    <property type="entry name" value="ENZYME, PUTATIVE (JCVI)-RELATED"/>
    <property type="match status" value="1"/>
</dbReference>
<keyword evidence="4" id="KW-1185">Reference proteome</keyword>
<dbReference type="eggNOG" id="COG1020">
    <property type="taxonomic scope" value="Bacteria"/>
</dbReference>
<dbReference type="EMBL" id="FO203526">
    <property type="protein sequence ID" value="CCO58614.1"/>
    <property type="molecule type" value="Genomic_DNA"/>
</dbReference>
<dbReference type="Proteomes" id="UP000016895">
    <property type="component" value="Chromosome 1"/>
</dbReference>